<evidence type="ECO:0000259" key="2">
    <source>
        <dbReference type="Pfam" id="PF01757"/>
    </source>
</evidence>
<keyword evidence="1" id="KW-0812">Transmembrane</keyword>
<organism evidence="3 4">
    <name type="scientific">Undibacterium nitidum</name>
    <dbReference type="NCBI Taxonomy" id="2762298"/>
    <lineage>
        <taxon>Bacteria</taxon>
        <taxon>Pseudomonadati</taxon>
        <taxon>Pseudomonadota</taxon>
        <taxon>Betaproteobacteria</taxon>
        <taxon>Burkholderiales</taxon>
        <taxon>Oxalobacteraceae</taxon>
        <taxon>Undibacterium</taxon>
    </lineage>
</organism>
<feature type="transmembrane region" description="Helical" evidence="1">
    <location>
        <begin position="334"/>
        <end position="352"/>
    </location>
</feature>
<keyword evidence="1" id="KW-1133">Transmembrane helix</keyword>
<sequence length="373" mass="42408">MFSPLTYLTQAPKLAPKLSSYCDPQKGKDNNFNLLRFIAAFAVLFGHCYALLGRPEPLGSTLGMSIGSIAVDIFFVSSGFLVGASLIQRQSVIDYLLARFLRIFPALWVMLLLVVLVLGAAFSSNTWSAYYQDPRILQHLLKSASLMTGLDFYLPGVFVNNPFPQVVNGSLWTMVYELSMYGLLLLMWIVYQLGTKHFPIFVAFILSLFAGYCGYQILSSHYILEARQLAHLTLMFLSGTLYYLIRRWIPLHRVFTVMAMLFLVFCLGLHKSFFGYAYVLVLPYLVFSFAYLPSGLIRRFNRGGDYSYGVYIYAFPIQQAVIAMIPGIEVTRLLLISGVLTLFCAVFSWHFIEKPVMAQRWKLLSFLRTFAPR</sequence>
<dbReference type="PANTHER" id="PTHR23028">
    <property type="entry name" value="ACETYLTRANSFERASE"/>
    <property type="match status" value="1"/>
</dbReference>
<feature type="transmembrane region" description="Helical" evidence="1">
    <location>
        <begin position="171"/>
        <end position="191"/>
    </location>
</feature>
<feature type="transmembrane region" description="Helical" evidence="1">
    <location>
        <begin position="252"/>
        <end position="270"/>
    </location>
</feature>
<evidence type="ECO:0000256" key="1">
    <source>
        <dbReference type="SAM" id="Phobius"/>
    </source>
</evidence>
<proteinExistence type="predicted"/>
<evidence type="ECO:0000313" key="3">
    <source>
        <dbReference type="EMBL" id="MBC3882370.1"/>
    </source>
</evidence>
<dbReference type="GO" id="GO:0016747">
    <property type="term" value="F:acyltransferase activity, transferring groups other than amino-acyl groups"/>
    <property type="evidence" value="ECO:0007669"/>
    <property type="project" value="InterPro"/>
</dbReference>
<feature type="transmembrane region" description="Helical" evidence="1">
    <location>
        <begin position="64"/>
        <end position="87"/>
    </location>
</feature>
<protein>
    <submittedName>
        <fullName evidence="3">Acyltransferase</fullName>
    </submittedName>
</protein>
<keyword evidence="3" id="KW-0808">Transferase</keyword>
<dbReference type="GO" id="GO:0016020">
    <property type="term" value="C:membrane"/>
    <property type="evidence" value="ECO:0007669"/>
    <property type="project" value="TreeGrafter"/>
</dbReference>
<dbReference type="InterPro" id="IPR050879">
    <property type="entry name" value="Acyltransferase_3"/>
</dbReference>
<dbReference type="RefSeq" id="WP_186916991.1">
    <property type="nucleotide sequence ID" value="NZ_JACOFZ010000005.1"/>
</dbReference>
<reference evidence="3" key="1">
    <citation type="submission" date="2020-08" db="EMBL/GenBank/DDBJ databases">
        <title>Novel species isolated from subtropical streams in China.</title>
        <authorList>
            <person name="Lu H."/>
        </authorList>
    </citation>
    <scope>NUCLEOTIDE SEQUENCE</scope>
    <source>
        <strain evidence="3">LX22W</strain>
    </source>
</reference>
<evidence type="ECO:0000313" key="4">
    <source>
        <dbReference type="Proteomes" id="UP000627446"/>
    </source>
</evidence>
<feature type="transmembrane region" description="Helical" evidence="1">
    <location>
        <begin position="308"/>
        <end position="328"/>
    </location>
</feature>
<name>A0A923HMJ3_9BURK</name>
<feature type="domain" description="Acyltransferase 3" evidence="2">
    <location>
        <begin position="30"/>
        <end position="347"/>
    </location>
</feature>
<dbReference type="PANTHER" id="PTHR23028:SF53">
    <property type="entry name" value="ACYL_TRANSF_3 DOMAIN-CONTAINING PROTEIN"/>
    <property type="match status" value="1"/>
</dbReference>
<feature type="transmembrane region" description="Helical" evidence="1">
    <location>
        <begin position="99"/>
        <end position="122"/>
    </location>
</feature>
<keyword evidence="1" id="KW-0472">Membrane</keyword>
<dbReference type="Pfam" id="PF01757">
    <property type="entry name" value="Acyl_transf_3"/>
    <property type="match status" value="1"/>
</dbReference>
<comment type="caution">
    <text evidence="3">The sequence shown here is derived from an EMBL/GenBank/DDBJ whole genome shotgun (WGS) entry which is preliminary data.</text>
</comment>
<dbReference type="EMBL" id="JACOFZ010000005">
    <property type="protein sequence ID" value="MBC3882370.1"/>
    <property type="molecule type" value="Genomic_DNA"/>
</dbReference>
<feature type="transmembrane region" description="Helical" evidence="1">
    <location>
        <begin position="198"/>
        <end position="217"/>
    </location>
</feature>
<keyword evidence="4" id="KW-1185">Reference proteome</keyword>
<keyword evidence="3" id="KW-0012">Acyltransferase</keyword>
<feature type="transmembrane region" description="Helical" evidence="1">
    <location>
        <begin position="229"/>
        <end position="245"/>
    </location>
</feature>
<dbReference type="GO" id="GO:0000271">
    <property type="term" value="P:polysaccharide biosynthetic process"/>
    <property type="evidence" value="ECO:0007669"/>
    <property type="project" value="TreeGrafter"/>
</dbReference>
<dbReference type="AlphaFoldDB" id="A0A923HMJ3"/>
<dbReference type="InterPro" id="IPR002656">
    <property type="entry name" value="Acyl_transf_3_dom"/>
</dbReference>
<feature type="transmembrane region" description="Helical" evidence="1">
    <location>
        <begin position="276"/>
        <end position="296"/>
    </location>
</feature>
<feature type="transmembrane region" description="Helical" evidence="1">
    <location>
        <begin position="34"/>
        <end position="52"/>
    </location>
</feature>
<gene>
    <name evidence="3" type="ORF">H8K36_13340</name>
</gene>
<dbReference type="Proteomes" id="UP000627446">
    <property type="component" value="Unassembled WGS sequence"/>
</dbReference>
<accession>A0A923HMJ3</accession>